<keyword evidence="2" id="KW-1133">Transmembrane helix</keyword>
<keyword evidence="4" id="KW-1185">Reference proteome</keyword>
<dbReference type="OrthoDB" id="9930926at2"/>
<keyword evidence="2" id="KW-0812">Transmembrane</keyword>
<dbReference type="Gene3D" id="3.30.1450.10">
    <property type="match status" value="1"/>
</dbReference>
<evidence type="ECO:0000256" key="2">
    <source>
        <dbReference type="SAM" id="Phobius"/>
    </source>
</evidence>
<keyword evidence="2" id="KW-0472">Membrane</keyword>
<reference evidence="3 4" key="1">
    <citation type="submission" date="2018-06" db="EMBL/GenBank/DDBJ databases">
        <authorList>
            <consortium name="Pathogen Informatics"/>
            <person name="Doyle S."/>
        </authorList>
    </citation>
    <scope>NUCLEOTIDE SEQUENCE [LARGE SCALE GENOMIC DNA]</scope>
    <source>
        <strain evidence="4">NCTC 11391</strain>
    </source>
</reference>
<dbReference type="InterPro" id="IPR037873">
    <property type="entry name" value="BamE-like"/>
</dbReference>
<gene>
    <name evidence="3" type="ORF">NCTC11391_01694</name>
</gene>
<evidence type="ECO:0000313" key="4">
    <source>
        <dbReference type="Proteomes" id="UP000254082"/>
    </source>
</evidence>
<name>A0A380JF67_STRDO</name>
<sequence>MAREKDFDRAFETNETDCLAWSERIHTKLGVTLGQILLAAVLVFCLLGFLGYSIYSVEGVPYFAKQHLQLEKGKEPHHWTYQEFDSLKLSSDEHETSGYLADKIAQRFGKAEIDTSVNDLTMTYSPSSKSYGGNPFTEVTLTFWRAKGKYYLSRKEAENIQDGKNFRLQEKTSVTDEAAYESLNVGNFDDGEGGDTYQSVVKQFGFPQSNHIDVINNGHTNLTIDYRWNEGNHYYDQELTFSKHKDGHYYLKSRR</sequence>
<accession>A0A380JF67</accession>
<organism evidence="3 4">
    <name type="scientific">Streptococcus downei MFe28</name>
    <dbReference type="NCBI Taxonomy" id="764290"/>
    <lineage>
        <taxon>Bacteria</taxon>
        <taxon>Bacillati</taxon>
        <taxon>Bacillota</taxon>
        <taxon>Bacilli</taxon>
        <taxon>Lactobacillales</taxon>
        <taxon>Streptococcaceae</taxon>
        <taxon>Streptococcus</taxon>
    </lineage>
</organism>
<evidence type="ECO:0000313" key="3">
    <source>
        <dbReference type="EMBL" id="SUN36704.1"/>
    </source>
</evidence>
<dbReference type="AlphaFoldDB" id="A0A380JF67"/>
<protein>
    <submittedName>
        <fullName evidence="3">Uncharacterized protein</fullName>
    </submittedName>
</protein>
<proteinExistence type="predicted"/>
<evidence type="ECO:0000256" key="1">
    <source>
        <dbReference type="ARBA" id="ARBA00022729"/>
    </source>
</evidence>
<dbReference type="Proteomes" id="UP000254082">
    <property type="component" value="Unassembled WGS sequence"/>
</dbReference>
<keyword evidence="1" id="KW-0732">Signal</keyword>
<feature type="transmembrane region" description="Helical" evidence="2">
    <location>
        <begin position="36"/>
        <end position="55"/>
    </location>
</feature>
<dbReference type="EMBL" id="UHFA01000002">
    <property type="protein sequence ID" value="SUN36704.1"/>
    <property type="molecule type" value="Genomic_DNA"/>
</dbReference>